<dbReference type="Proteomes" id="UP000323567">
    <property type="component" value="Unassembled WGS sequence"/>
</dbReference>
<reference evidence="3 4" key="1">
    <citation type="journal article" date="2019" name="Nat. Med.">
        <title>A library of human gut bacterial isolates paired with longitudinal multiomics data enables mechanistic microbiome research.</title>
        <authorList>
            <person name="Poyet M."/>
            <person name="Groussin M."/>
            <person name="Gibbons S.M."/>
            <person name="Avila-Pacheco J."/>
            <person name="Jiang X."/>
            <person name="Kearney S.M."/>
            <person name="Perrotta A.R."/>
            <person name="Berdy B."/>
            <person name="Zhao S."/>
            <person name="Lieberman T.D."/>
            <person name="Swanson P.K."/>
            <person name="Smith M."/>
            <person name="Roesemann S."/>
            <person name="Alexander J.E."/>
            <person name="Rich S.A."/>
            <person name="Livny J."/>
            <person name="Vlamakis H."/>
            <person name="Clish C."/>
            <person name="Bullock K."/>
            <person name="Deik A."/>
            <person name="Scott J."/>
            <person name="Pierce K.A."/>
            <person name="Xavier R.J."/>
            <person name="Alm E.J."/>
        </authorList>
    </citation>
    <scope>NUCLEOTIDE SEQUENCE [LARGE SCALE GENOMIC DNA]</scope>
    <source>
        <strain evidence="2 3">BIOML-A1</strain>
        <strain evidence="1 4">BIOML-A2</strain>
    </source>
</reference>
<dbReference type="EMBL" id="VVXK01000026">
    <property type="protein sequence ID" value="KAA2366324.1"/>
    <property type="molecule type" value="Genomic_DNA"/>
</dbReference>
<dbReference type="GeneID" id="92755656"/>
<gene>
    <name evidence="2" type="ORF">F2Y07_09775</name>
    <name evidence="1" type="ORF">F2Y13_13560</name>
</gene>
<proteinExistence type="predicted"/>
<evidence type="ECO:0000313" key="3">
    <source>
        <dbReference type="Proteomes" id="UP000322658"/>
    </source>
</evidence>
<dbReference type="AlphaFoldDB" id="A0A5B3GMS6"/>
<name>A0A5B3GMS6_9BACT</name>
<sequence length="60" mass="6270">MKNILLAVAVFAAAFVSCNKETEVVPSPNSFTDGARIALTLTDDAADTRSFFDSTASAEA</sequence>
<dbReference type="Proteomes" id="UP000322658">
    <property type="component" value="Unassembled WGS sequence"/>
</dbReference>
<organism evidence="2 3">
    <name type="scientific">Alistipes shahii</name>
    <dbReference type="NCBI Taxonomy" id="328814"/>
    <lineage>
        <taxon>Bacteria</taxon>
        <taxon>Pseudomonadati</taxon>
        <taxon>Bacteroidota</taxon>
        <taxon>Bacteroidia</taxon>
        <taxon>Bacteroidales</taxon>
        <taxon>Rikenellaceae</taxon>
        <taxon>Alistipes</taxon>
    </lineage>
</organism>
<dbReference type="RefSeq" id="WP_015547824.1">
    <property type="nucleotide sequence ID" value="NZ_CATXTW010000057.1"/>
</dbReference>
<protein>
    <submittedName>
        <fullName evidence="2">Uncharacterized protein</fullName>
    </submittedName>
</protein>
<evidence type="ECO:0000313" key="2">
    <source>
        <dbReference type="EMBL" id="KAA2375015.1"/>
    </source>
</evidence>
<evidence type="ECO:0000313" key="4">
    <source>
        <dbReference type="Proteomes" id="UP000323567"/>
    </source>
</evidence>
<comment type="caution">
    <text evidence="2">The sequence shown here is derived from an EMBL/GenBank/DDBJ whole genome shotgun (WGS) entry which is preliminary data.</text>
</comment>
<accession>A0A5B3GMS6</accession>
<evidence type="ECO:0000313" key="1">
    <source>
        <dbReference type="EMBL" id="KAA2366324.1"/>
    </source>
</evidence>
<dbReference type="PROSITE" id="PS51257">
    <property type="entry name" value="PROKAR_LIPOPROTEIN"/>
    <property type="match status" value="1"/>
</dbReference>
<dbReference type="EMBL" id="VVXJ01000020">
    <property type="protein sequence ID" value="KAA2375015.1"/>
    <property type="molecule type" value="Genomic_DNA"/>
</dbReference>